<protein>
    <recommendedName>
        <fullName evidence="1">N-acetyltransferase domain-containing protein</fullName>
    </recommendedName>
</protein>
<accession>A0A143QRM9</accession>
<dbReference type="Proteomes" id="UP000076038">
    <property type="component" value="Chromosome"/>
</dbReference>
<evidence type="ECO:0000259" key="1">
    <source>
        <dbReference type="PROSITE" id="PS51186"/>
    </source>
</evidence>
<evidence type="ECO:0000313" key="2">
    <source>
        <dbReference type="EMBL" id="AMY25584.1"/>
    </source>
</evidence>
<name>A0A143QRM9_RHOFA</name>
<dbReference type="PATRIC" id="fig|1653479.3.peg.4363"/>
<proteinExistence type="predicted"/>
<gene>
    <name evidence="2" type="ORF">A3Q41_04308</name>
</gene>
<dbReference type="InterPro" id="IPR000182">
    <property type="entry name" value="GNAT_dom"/>
</dbReference>
<organism evidence="2 3">
    <name type="scientific">Rhodococcoides fascians</name>
    <name type="common">Rhodococcus fascians</name>
    <dbReference type="NCBI Taxonomy" id="1828"/>
    <lineage>
        <taxon>Bacteria</taxon>
        <taxon>Bacillati</taxon>
        <taxon>Actinomycetota</taxon>
        <taxon>Actinomycetes</taxon>
        <taxon>Mycobacteriales</taxon>
        <taxon>Nocardiaceae</taxon>
        <taxon>Rhodococcoides</taxon>
    </lineage>
</organism>
<dbReference type="KEGG" id="rhs:A3Q41_04308"/>
<dbReference type="Gene3D" id="3.40.630.30">
    <property type="match status" value="1"/>
</dbReference>
<dbReference type="PROSITE" id="PS51186">
    <property type="entry name" value="GNAT"/>
    <property type="match status" value="1"/>
</dbReference>
<dbReference type="RefSeq" id="WP_027497355.1">
    <property type="nucleotide sequence ID" value="NZ_CAKKLU010000015.1"/>
</dbReference>
<dbReference type="Pfam" id="PF00583">
    <property type="entry name" value="Acetyltransf_1"/>
    <property type="match status" value="1"/>
</dbReference>
<sequence>MRTVVTDAQTTPYVVDLTPQEFRRRLFEALAIYVEAMGYPRGTEHSRAPMWTEHLHRPGWRAVGAMVPNPDKTQPDTLVAVAYGYHGAHHQWWHQQVRDGLRRAGHSTQHVDATLGDYFELTELHVLPSAQGHGLGGRLCRRLLDGVRAHSVMLSTPEVAQEDNRAWRLYRRLGFEDVLRHFTFAGDRRPFAVLGRRLPLDGPVA</sequence>
<dbReference type="OrthoDB" id="3692150at2"/>
<dbReference type="SUPFAM" id="SSF55729">
    <property type="entry name" value="Acyl-CoA N-acyltransferases (Nat)"/>
    <property type="match status" value="1"/>
</dbReference>
<reference evidence="2 3" key="1">
    <citation type="journal article" date="2016" name="Genome Announc.">
        <title>Complete Genome and Plasmid Sequences for Rhodococcus fascians D188 and Draft Sequences for Rhodococcus Isolates PBTS 1 and PBTS 2.</title>
        <authorList>
            <person name="Stamler R.A."/>
            <person name="Vereecke D."/>
            <person name="Zhang Y."/>
            <person name="Schilkey F."/>
            <person name="Devitt N."/>
            <person name="Randall J.J."/>
        </authorList>
    </citation>
    <scope>NUCLEOTIDE SEQUENCE [LARGE SCALE GENOMIC DNA]</scope>
    <source>
        <strain evidence="2 3">PBTS2</strain>
    </source>
</reference>
<dbReference type="CDD" id="cd04301">
    <property type="entry name" value="NAT_SF"/>
    <property type="match status" value="1"/>
</dbReference>
<keyword evidence="3" id="KW-1185">Reference proteome</keyword>
<evidence type="ECO:0000313" key="3">
    <source>
        <dbReference type="Proteomes" id="UP000076038"/>
    </source>
</evidence>
<dbReference type="GO" id="GO:0016747">
    <property type="term" value="F:acyltransferase activity, transferring groups other than amino-acyl groups"/>
    <property type="evidence" value="ECO:0007669"/>
    <property type="project" value="InterPro"/>
</dbReference>
<dbReference type="InterPro" id="IPR016181">
    <property type="entry name" value="Acyl_CoA_acyltransferase"/>
</dbReference>
<dbReference type="EMBL" id="CP015220">
    <property type="protein sequence ID" value="AMY25584.1"/>
    <property type="molecule type" value="Genomic_DNA"/>
</dbReference>
<dbReference type="AlphaFoldDB" id="A0A143QRM9"/>
<feature type="domain" description="N-acetyltransferase" evidence="1">
    <location>
        <begin position="12"/>
        <end position="199"/>
    </location>
</feature>
<reference evidence="3" key="2">
    <citation type="submission" date="2016-04" db="EMBL/GenBank/DDBJ databases">
        <title>Complete Genome and Plasmid Sequences for Rhodococcus fascians D188 and Draft Sequences for Rhodococcus spp. Isolates PBTS 1 and PBTS 2.</title>
        <authorList>
            <person name="Stamer R."/>
            <person name="Vereecke D."/>
            <person name="Zhang Y."/>
            <person name="Schilkey F."/>
            <person name="Devitt N."/>
            <person name="Randall J."/>
        </authorList>
    </citation>
    <scope>NUCLEOTIDE SEQUENCE [LARGE SCALE GENOMIC DNA]</scope>
    <source>
        <strain evidence="3">PBTS2</strain>
    </source>
</reference>
<accession>A0A260TLP1</accession>